<protein>
    <submittedName>
        <fullName evidence="1">Uncharacterized protein</fullName>
    </submittedName>
</protein>
<comment type="caution">
    <text evidence="1">The sequence shown here is derived from an EMBL/GenBank/DDBJ whole genome shotgun (WGS) entry which is preliminary data.</text>
</comment>
<name>A0ABP6WGD5_9ACTN</name>
<reference evidence="2" key="1">
    <citation type="journal article" date="2019" name="Int. J. Syst. Evol. Microbiol.">
        <title>The Global Catalogue of Microorganisms (GCM) 10K type strain sequencing project: providing services to taxonomists for standard genome sequencing and annotation.</title>
        <authorList>
            <consortium name="The Broad Institute Genomics Platform"/>
            <consortium name="The Broad Institute Genome Sequencing Center for Infectious Disease"/>
            <person name="Wu L."/>
            <person name="Ma J."/>
        </authorList>
    </citation>
    <scope>NUCLEOTIDE SEQUENCE [LARGE SCALE GENOMIC DNA]</scope>
    <source>
        <strain evidence="2">JCM 17326</strain>
    </source>
</reference>
<organism evidence="1 2">
    <name type="scientific">Nonomuraea rosea</name>
    <dbReference type="NCBI Taxonomy" id="638574"/>
    <lineage>
        <taxon>Bacteria</taxon>
        <taxon>Bacillati</taxon>
        <taxon>Actinomycetota</taxon>
        <taxon>Actinomycetes</taxon>
        <taxon>Streptosporangiales</taxon>
        <taxon>Streptosporangiaceae</taxon>
        <taxon>Nonomuraea</taxon>
    </lineage>
</organism>
<sequence>MSTETKGRKCDGKRRYSHLEQATRVRARLILQGAHPAWLRAYACEHCDGFHVGHRPGRRKT</sequence>
<evidence type="ECO:0000313" key="1">
    <source>
        <dbReference type="EMBL" id="GAA3550594.1"/>
    </source>
</evidence>
<gene>
    <name evidence="1" type="ORF">GCM10022419_033560</name>
</gene>
<dbReference type="Proteomes" id="UP001500630">
    <property type="component" value="Unassembled WGS sequence"/>
</dbReference>
<evidence type="ECO:0000313" key="2">
    <source>
        <dbReference type="Proteomes" id="UP001500630"/>
    </source>
</evidence>
<dbReference type="EMBL" id="BAABDQ010000006">
    <property type="protein sequence ID" value="GAA3550594.1"/>
    <property type="molecule type" value="Genomic_DNA"/>
</dbReference>
<dbReference type="RefSeq" id="WP_345562695.1">
    <property type="nucleotide sequence ID" value="NZ_BAABDQ010000006.1"/>
</dbReference>
<keyword evidence="2" id="KW-1185">Reference proteome</keyword>
<proteinExistence type="predicted"/>
<accession>A0ABP6WGD5</accession>